<organism evidence="3 4">
    <name type="scientific">Ralstonia mojiangensis</name>
    <dbReference type="NCBI Taxonomy" id="2953895"/>
    <lineage>
        <taxon>Bacteria</taxon>
        <taxon>Pseudomonadati</taxon>
        <taxon>Pseudomonadota</taxon>
        <taxon>Betaproteobacteria</taxon>
        <taxon>Burkholderiales</taxon>
        <taxon>Burkholderiaceae</taxon>
        <taxon>Ralstonia</taxon>
    </lineage>
</organism>
<sequence length="46" mass="4907">MPGSCRYGPAVLLVHCTVSVMVMAGVATMRVRVIVLSSVDVAVFFH</sequence>
<dbReference type="EMBL" id="JAOCQJ010000007">
    <property type="protein sequence ID" value="MCT7318673.1"/>
    <property type="molecule type" value="Genomic_DNA"/>
</dbReference>
<evidence type="ECO:0000313" key="2">
    <source>
        <dbReference type="EMBL" id="MCT7314188.1"/>
    </source>
</evidence>
<keyword evidence="1" id="KW-0812">Transmembrane</keyword>
<evidence type="ECO:0000313" key="4">
    <source>
        <dbReference type="Proteomes" id="UP001164374"/>
    </source>
</evidence>
<evidence type="ECO:0000256" key="1">
    <source>
        <dbReference type="SAM" id="Phobius"/>
    </source>
</evidence>
<name>A0AAE3I6P8_9RALS</name>
<keyword evidence="5" id="KW-1185">Reference proteome</keyword>
<evidence type="ECO:0000313" key="5">
    <source>
        <dbReference type="Proteomes" id="UP001164420"/>
    </source>
</evidence>
<keyword evidence="1" id="KW-1133">Transmembrane helix</keyword>
<comment type="caution">
    <text evidence="3">The sequence shown here is derived from an EMBL/GenBank/DDBJ whole genome shotgun (WGS) entry which is preliminary data.</text>
</comment>
<accession>A0AAE3I6P8</accession>
<reference evidence="3 5" key="1">
    <citation type="journal article" date="2023" name="Front. Microbiol.">
        <title>Ralstonia chuxiongensis sp. nov., Ralstonia mojiangensis sp. nov., and Ralstonia soli sp. nov., isolated from tobacco fields, are three novel species in the family Burkholderiaceae.</title>
        <authorList>
            <person name="Lu C.H."/>
            <person name="Zhang Y.Y."/>
            <person name="Jiang N."/>
            <person name="Chen W."/>
            <person name="Shao X."/>
            <person name="Zhao Z.M."/>
            <person name="Lu W.L."/>
            <person name="Hu X."/>
            <person name="Xi Y.X."/>
            <person name="Zou S.Y."/>
            <person name="Wei Q.J."/>
            <person name="Lin Z.L."/>
            <person name="Gong L."/>
            <person name="Gai X.T."/>
            <person name="Zhang L.Q."/>
            <person name="Li J.Y."/>
            <person name="Jin Y."/>
            <person name="Xia Z.Y."/>
        </authorList>
    </citation>
    <scope>NUCLEOTIDE SEQUENCE</scope>
    <source>
        <strain evidence="3">22TCCZM01-4</strain>
        <strain evidence="2 5">22TCJT01-1</strain>
    </source>
</reference>
<dbReference type="Proteomes" id="UP001164420">
    <property type="component" value="Unassembled WGS sequence"/>
</dbReference>
<proteinExistence type="predicted"/>
<gene>
    <name evidence="3" type="ORF">N5I87_21855</name>
    <name evidence="2" type="ORF">N5J06_24730</name>
</gene>
<keyword evidence="1" id="KW-0472">Membrane</keyword>
<dbReference type="EMBL" id="JAOCQI010000004">
    <property type="protein sequence ID" value="MCT7314188.1"/>
    <property type="molecule type" value="Genomic_DNA"/>
</dbReference>
<protein>
    <submittedName>
        <fullName evidence="3">Uncharacterized protein</fullName>
    </submittedName>
</protein>
<dbReference type="RefSeq" id="WP_252694950.1">
    <property type="nucleotide sequence ID" value="NZ_JAMXHU010000006.1"/>
</dbReference>
<dbReference type="AlphaFoldDB" id="A0AAE3I6P8"/>
<dbReference type="Proteomes" id="UP001164374">
    <property type="component" value="Unassembled WGS sequence"/>
</dbReference>
<evidence type="ECO:0000313" key="3">
    <source>
        <dbReference type="EMBL" id="MCT7318673.1"/>
    </source>
</evidence>
<feature type="transmembrane region" description="Helical" evidence="1">
    <location>
        <begin position="6"/>
        <end position="27"/>
    </location>
</feature>
<reference evidence="3" key="2">
    <citation type="submission" date="2023-02" db="EMBL/GenBank/DDBJ databases">
        <authorList>
            <person name="Lu C.-H."/>
        </authorList>
    </citation>
    <scope>NUCLEOTIDE SEQUENCE</scope>
    <source>
        <strain evidence="3">22TCCZM01-4</strain>
        <strain evidence="2">22TCJT01-1</strain>
    </source>
</reference>